<reference evidence="1 2" key="1">
    <citation type="journal article" date="2018" name="Front. Microbiol.">
        <title>Prospects for Fungal Bioremediation of Acidic Radioactive Waste Sites: Characterization and Genome Sequence of Rhodotorula taiwanensis MD1149.</title>
        <authorList>
            <person name="Tkavc R."/>
            <person name="Matrosova V.Y."/>
            <person name="Grichenko O.E."/>
            <person name="Gostincar C."/>
            <person name="Volpe R.P."/>
            <person name="Klimenkova P."/>
            <person name="Gaidamakova E.K."/>
            <person name="Zhou C.E."/>
            <person name="Stewart B.J."/>
            <person name="Lyman M.G."/>
            <person name="Malfatti S.A."/>
            <person name="Rubinfeld B."/>
            <person name="Courtot M."/>
            <person name="Singh J."/>
            <person name="Dalgard C.L."/>
            <person name="Hamilton T."/>
            <person name="Frey K.G."/>
            <person name="Gunde-Cimerman N."/>
            <person name="Dugan L."/>
            <person name="Daly M.J."/>
        </authorList>
    </citation>
    <scope>NUCLEOTIDE SEQUENCE [LARGE SCALE GENOMIC DNA]</scope>
    <source>
        <strain evidence="1 2">MD1149</strain>
    </source>
</reference>
<evidence type="ECO:0000313" key="2">
    <source>
        <dbReference type="Proteomes" id="UP000237144"/>
    </source>
</evidence>
<sequence>MDDLKCNSLRCRKSLGLEICPACETALPDPDDVVQTSLNPHDSYKTSILAGLSPTIILDVAGRALNFYAYQQEAAFQALITKNAQERIAILEAQCNTIKREAHAEVNRESL</sequence>
<proteinExistence type="predicted"/>
<gene>
    <name evidence="1" type="ORF">BMF94_1560</name>
</gene>
<dbReference type="STRING" id="741276.A0A2S5BF15"/>
<dbReference type="InterPro" id="IPR042448">
    <property type="entry name" value="CCNB1IP1"/>
</dbReference>
<dbReference type="AlphaFoldDB" id="A0A2S5BF15"/>
<name>A0A2S5BF15_9BASI</name>
<dbReference type="GO" id="GO:0061630">
    <property type="term" value="F:ubiquitin protein ligase activity"/>
    <property type="evidence" value="ECO:0007669"/>
    <property type="project" value="InterPro"/>
</dbReference>
<comment type="caution">
    <text evidence="1">The sequence shown here is derived from an EMBL/GenBank/DDBJ whole genome shotgun (WGS) entry which is preliminary data.</text>
</comment>
<protein>
    <submittedName>
        <fullName evidence="1">Uncharacterized protein</fullName>
    </submittedName>
</protein>
<keyword evidence="2" id="KW-1185">Reference proteome</keyword>
<evidence type="ECO:0000313" key="1">
    <source>
        <dbReference type="EMBL" id="POY75333.1"/>
    </source>
</evidence>
<dbReference type="GO" id="GO:0000795">
    <property type="term" value="C:synaptonemal complex"/>
    <property type="evidence" value="ECO:0007669"/>
    <property type="project" value="InterPro"/>
</dbReference>
<dbReference type="Proteomes" id="UP000237144">
    <property type="component" value="Unassembled WGS sequence"/>
</dbReference>
<organism evidence="1 2">
    <name type="scientific">Rhodotorula taiwanensis</name>
    <dbReference type="NCBI Taxonomy" id="741276"/>
    <lineage>
        <taxon>Eukaryota</taxon>
        <taxon>Fungi</taxon>
        <taxon>Dikarya</taxon>
        <taxon>Basidiomycota</taxon>
        <taxon>Pucciniomycotina</taxon>
        <taxon>Microbotryomycetes</taxon>
        <taxon>Sporidiobolales</taxon>
        <taxon>Sporidiobolaceae</taxon>
        <taxon>Rhodotorula</taxon>
    </lineage>
</organism>
<dbReference type="EMBL" id="PJQD01000017">
    <property type="protein sequence ID" value="POY75333.1"/>
    <property type="molecule type" value="Genomic_DNA"/>
</dbReference>
<dbReference type="PANTHER" id="PTHR14305:SF0">
    <property type="entry name" value="E3 UBIQUITIN-PROTEIN LIGASE CCNB1IP1"/>
    <property type="match status" value="1"/>
</dbReference>
<accession>A0A2S5BF15</accession>
<dbReference type="OrthoDB" id="441210at2759"/>
<dbReference type="PANTHER" id="PTHR14305">
    <property type="entry name" value="E3 UBIQUITIN-PROTEIN LIGASE CCNB1IP1"/>
    <property type="match status" value="1"/>
</dbReference>
<dbReference type="GO" id="GO:0007131">
    <property type="term" value="P:reciprocal meiotic recombination"/>
    <property type="evidence" value="ECO:0007669"/>
    <property type="project" value="InterPro"/>
</dbReference>